<accession>A0A1G7XNF8</accession>
<protein>
    <submittedName>
        <fullName evidence="2">Uncharacterized protein</fullName>
    </submittedName>
</protein>
<evidence type="ECO:0000313" key="2">
    <source>
        <dbReference type="EMBL" id="SDG85744.1"/>
    </source>
</evidence>
<keyword evidence="1" id="KW-0812">Transmembrane</keyword>
<reference evidence="3" key="1">
    <citation type="submission" date="2016-10" db="EMBL/GenBank/DDBJ databases">
        <authorList>
            <person name="Varghese N."/>
            <person name="Submissions S."/>
        </authorList>
    </citation>
    <scope>NUCLEOTIDE SEQUENCE [LARGE SCALE GENOMIC DNA]</scope>
    <source>
        <strain evidence="3">BP1-148</strain>
    </source>
</reference>
<feature type="transmembrane region" description="Helical" evidence="1">
    <location>
        <begin position="54"/>
        <end position="74"/>
    </location>
</feature>
<name>A0A1G7XNF8_9BACT</name>
<proteinExistence type="predicted"/>
<dbReference type="STRING" id="645274.SAMN04487901_11123"/>
<dbReference type="EMBL" id="FNCQ01000011">
    <property type="protein sequence ID" value="SDG85744.1"/>
    <property type="molecule type" value="Genomic_DNA"/>
</dbReference>
<keyword evidence="1" id="KW-0472">Membrane</keyword>
<gene>
    <name evidence="2" type="ORF">SAMN04487901_11123</name>
</gene>
<evidence type="ECO:0000256" key="1">
    <source>
        <dbReference type="SAM" id="Phobius"/>
    </source>
</evidence>
<dbReference type="Proteomes" id="UP000198779">
    <property type="component" value="Unassembled WGS sequence"/>
</dbReference>
<dbReference type="RefSeq" id="WP_091818098.1">
    <property type="nucleotide sequence ID" value="NZ_CP091791.1"/>
</dbReference>
<organism evidence="2 3">
    <name type="scientific">Prevotella communis</name>
    <dbReference type="NCBI Taxonomy" id="2913614"/>
    <lineage>
        <taxon>Bacteria</taxon>
        <taxon>Pseudomonadati</taxon>
        <taxon>Bacteroidota</taxon>
        <taxon>Bacteroidia</taxon>
        <taxon>Bacteroidales</taxon>
        <taxon>Prevotellaceae</taxon>
        <taxon>Prevotella</taxon>
    </lineage>
</organism>
<keyword evidence="3" id="KW-1185">Reference proteome</keyword>
<evidence type="ECO:0000313" key="3">
    <source>
        <dbReference type="Proteomes" id="UP000198779"/>
    </source>
</evidence>
<keyword evidence="1" id="KW-1133">Transmembrane helix</keyword>
<dbReference type="AlphaFoldDB" id="A0A1G7XNF8"/>
<sequence length="97" mass="11661">MYQNLLRLYTIICLLAIRLQLWAQEEGRDDLPLGRRGDDGEMLYSEEMLDYQPFHIRFSDIMMVVFLIVCCYVFGKIWKGCTYLILAFAAFMYFYMR</sequence>